<proteinExistence type="predicted"/>
<evidence type="ECO:0000256" key="1">
    <source>
        <dbReference type="SAM" id="MobiDB-lite"/>
    </source>
</evidence>
<feature type="compositionally biased region" description="Acidic residues" evidence="1">
    <location>
        <begin position="64"/>
        <end position="85"/>
    </location>
</feature>
<accession>A0A8S5QD30</accession>
<evidence type="ECO:0000313" key="2">
    <source>
        <dbReference type="EMBL" id="DAE16677.1"/>
    </source>
</evidence>
<feature type="region of interest" description="Disordered" evidence="1">
    <location>
        <begin position="63"/>
        <end position="90"/>
    </location>
</feature>
<dbReference type="EMBL" id="BK015629">
    <property type="protein sequence ID" value="DAE16677.1"/>
    <property type="molecule type" value="Genomic_DNA"/>
</dbReference>
<name>A0A8S5QD30_9CAUD</name>
<sequence length="135" mass="15202">MEKLYKSNTNLSINIVLASKANMHVSFTPQSDGTSLYRTANEDIQRGLERHYKYGKMFKLIETYDPDAEPEEENADENTASEESEGGLTQIEVTDWDSAKDWLAENTDVSRSQLRSQKAIIATAAANGYEFVLKD</sequence>
<reference evidence="2" key="1">
    <citation type="journal article" date="2021" name="Proc. Natl. Acad. Sci. U.S.A.">
        <title>A Catalog of Tens of Thousands of Viruses from Human Metagenomes Reveals Hidden Associations with Chronic Diseases.</title>
        <authorList>
            <person name="Tisza M.J."/>
            <person name="Buck C.B."/>
        </authorList>
    </citation>
    <scope>NUCLEOTIDE SEQUENCE</scope>
    <source>
        <strain evidence="2">Ctn7K25</strain>
    </source>
</reference>
<protein>
    <submittedName>
        <fullName evidence="2">Uncharacterized protein</fullName>
    </submittedName>
</protein>
<organism evidence="2">
    <name type="scientific">Podoviridae sp. ctn7K25</name>
    <dbReference type="NCBI Taxonomy" id="2825273"/>
    <lineage>
        <taxon>Viruses</taxon>
        <taxon>Duplodnaviria</taxon>
        <taxon>Heunggongvirae</taxon>
        <taxon>Uroviricota</taxon>
        <taxon>Caudoviricetes</taxon>
    </lineage>
</organism>